<dbReference type="InterPro" id="IPR018060">
    <property type="entry name" value="HTH_AraC"/>
</dbReference>
<feature type="domain" description="HTH araC/xylS-type" evidence="4">
    <location>
        <begin position="72"/>
        <end position="170"/>
    </location>
</feature>
<dbReference type="InterPro" id="IPR009057">
    <property type="entry name" value="Homeodomain-like_sf"/>
</dbReference>
<evidence type="ECO:0000313" key="5">
    <source>
        <dbReference type="EMBL" id="PTX41212.1"/>
    </source>
</evidence>
<comment type="caution">
    <text evidence="5">The sequence shown here is derived from an EMBL/GenBank/DDBJ whole genome shotgun (WGS) entry which is preliminary data.</text>
</comment>
<evidence type="ECO:0000256" key="3">
    <source>
        <dbReference type="ARBA" id="ARBA00023163"/>
    </source>
</evidence>
<evidence type="ECO:0000256" key="2">
    <source>
        <dbReference type="ARBA" id="ARBA00023125"/>
    </source>
</evidence>
<reference evidence="5 6" key="1">
    <citation type="submission" date="2018-04" db="EMBL/GenBank/DDBJ databases">
        <title>Genomic Encyclopedia of Archaeal and Bacterial Type Strains, Phase II (KMG-II): from individual species to whole genera.</title>
        <authorList>
            <person name="Goeker M."/>
        </authorList>
    </citation>
    <scope>NUCLEOTIDE SEQUENCE [LARGE SCALE GENOMIC DNA]</scope>
    <source>
        <strain evidence="5 6">DSM 29329</strain>
    </source>
</reference>
<organism evidence="5 6">
    <name type="scientific">Allosediminivita pacifica</name>
    <dbReference type="NCBI Taxonomy" id="1267769"/>
    <lineage>
        <taxon>Bacteria</taxon>
        <taxon>Pseudomonadati</taxon>
        <taxon>Pseudomonadota</taxon>
        <taxon>Alphaproteobacteria</taxon>
        <taxon>Rhodobacterales</taxon>
        <taxon>Paracoccaceae</taxon>
        <taxon>Allosediminivita</taxon>
    </lineage>
</organism>
<dbReference type="Proteomes" id="UP000244069">
    <property type="component" value="Unassembled WGS sequence"/>
</dbReference>
<dbReference type="InterPro" id="IPR018062">
    <property type="entry name" value="HTH_AraC-typ_CS"/>
</dbReference>
<dbReference type="InterPro" id="IPR020449">
    <property type="entry name" value="Tscrpt_reg_AraC-type_HTH"/>
</dbReference>
<dbReference type="PRINTS" id="PR00032">
    <property type="entry name" value="HTHARAC"/>
</dbReference>
<dbReference type="Gene3D" id="1.10.10.60">
    <property type="entry name" value="Homeodomain-like"/>
    <property type="match status" value="1"/>
</dbReference>
<dbReference type="PROSITE" id="PS01124">
    <property type="entry name" value="HTH_ARAC_FAMILY_2"/>
    <property type="match status" value="1"/>
</dbReference>
<dbReference type="PANTHER" id="PTHR43280">
    <property type="entry name" value="ARAC-FAMILY TRANSCRIPTIONAL REGULATOR"/>
    <property type="match status" value="1"/>
</dbReference>
<dbReference type="EMBL" id="QBKN01000031">
    <property type="protein sequence ID" value="PTX41212.1"/>
    <property type="molecule type" value="Genomic_DNA"/>
</dbReference>
<keyword evidence="1" id="KW-0805">Transcription regulation</keyword>
<evidence type="ECO:0000313" key="6">
    <source>
        <dbReference type="Proteomes" id="UP000244069"/>
    </source>
</evidence>
<keyword evidence="6" id="KW-1185">Reference proteome</keyword>
<dbReference type="GO" id="GO:0003700">
    <property type="term" value="F:DNA-binding transcription factor activity"/>
    <property type="evidence" value="ECO:0007669"/>
    <property type="project" value="InterPro"/>
</dbReference>
<dbReference type="AlphaFoldDB" id="A0A2T6ABR4"/>
<dbReference type="PANTHER" id="PTHR43280:SF32">
    <property type="entry name" value="TRANSCRIPTIONAL REGULATORY PROTEIN"/>
    <property type="match status" value="1"/>
</dbReference>
<name>A0A2T6ABR4_9RHOB</name>
<keyword evidence="3" id="KW-0804">Transcription</keyword>
<protein>
    <submittedName>
        <fullName evidence="5">AraC-like DNA-binding protein</fullName>
    </submittedName>
</protein>
<dbReference type="GO" id="GO:0043565">
    <property type="term" value="F:sequence-specific DNA binding"/>
    <property type="evidence" value="ECO:0007669"/>
    <property type="project" value="InterPro"/>
</dbReference>
<gene>
    <name evidence="5" type="ORF">C8N44_13154</name>
</gene>
<proteinExistence type="predicted"/>
<keyword evidence="2 5" id="KW-0238">DNA-binding</keyword>
<accession>A0A2T6ABR4</accession>
<dbReference type="SMART" id="SM00342">
    <property type="entry name" value="HTH_ARAC"/>
    <property type="match status" value="1"/>
</dbReference>
<dbReference type="SUPFAM" id="SSF46689">
    <property type="entry name" value="Homeodomain-like"/>
    <property type="match status" value="2"/>
</dbReference>
<dbReference type="Pfam" id="PF12833">
    <property type="entry name" value="HTH_18"/>
    <property type="match status" value="1"/>
</dbReference>
<sequence length="173" mass="19395">MPRSDAPRFDAIDALFGQIGEVYNSMGSERTSLLTALSHAVMLSLIEELRRFTGTDTNPASDQLNRHEQQAQAFCELVEAHFGEAKSIPDYARALAVSPPHLTRICKRILGTSPNELVRKRRMLEATRLLTYTRLSVQDVALRSGFSDVTYFSRTFRAETGTTPSAFRQARDN</sequence>
<evidence type="ECO:0000259" key="4">
    <source>
        <dbReference type="PROSITE" id="PS01124"/>
    </source>
</evidence>
<evidence type="ECO:0000256" key="1">
    <source>
        <dbReference type="ARBA" id="ARBA00023015"/>
    </source>
</evidence>
<dbReference type="RefSeq" id="WP_146178878.1">
    <property type="nucleotide sequence ID" value="NZ_BMEZ01000029.1"/>
</dbReference>
<dbReference type="OrthoDB" id="9814125at2"/>
<dbReference type="PROSITE" id="PS00041">
    <property type="entry name" value="HTH_ARAC_FAMILY_1"/>
    <property type="match status" value="1"/>
</dbReference>